<sequence length="1372" mass="150153">MQELLDSVKSLSARERKALAALLKRQGVNLYGVTPIFKREIEASAALSYAQQRQWFLWQLEPRSSAYNIPVALRLSGSLDVAALEAAFGALVARHETLRTTFRQDGEQALQVVHPPQAFSLAVEDLEDPSALDARVAAELWAPFDLEAGPLLRVRLLRLGAQEHVLIVVQHHIVSDGWSMPIMIDELVRLYDGHCRGQAVHLPALPIQYADYAIWQRNWMEAGEQERQLGYWTAQLGGEQPILELPTDRPRPLVQSHAGARLDIELPAELAQALKALARQHGVTLFMLLLAAFQTLLHRYTGQADIRVGVPTANRNRAETEGLIGFFVNTQVLKADFSGDLTFVQLLQQVKDTAVQAQAHQDLPFEQLVQALHPERDLGRSPLFQVMFNHQTQALGQARQLPGLAVEKLPAGQHSAAFDLTLETLERDSGIGAVLTFATALFDSATAERFARHWRNLLQGVCVDARQRIAELPLLDGDERQQILVDWNQSQAEYPRQQCLPALFEAQVRETPEAVALVSAEASMAYAELNARANQLAHKLRELGVGPDVLVGVALERGAEMLVGLLAILKAGGAYVPLDPDFPRDRLAYMMQDSGLTLLLSQSSLLEQLTIPAGVETLCLDQPGDWLEGYEQDNLPPSAAPENLAYVIYTSGSTGLPKGVTLQHQSLVNFLFSMAGQPGLSAADRVLSLTSLSFDIAGLELYLPLIRGASVVLLKPHQNKDPQALLQVIAEQGVSVIQATPSSWRMILDAAPAGALKGKTILCGGEALSAELAQRLIDQAGHVWNVYGPTETTIWSARHYLTRSDDVWLGKPLANTTLHIVSDDLDVLPVGARGELLIGGEGLARGYHQRPSLTAERFVPDPFSTTGGRLYRTGDVARYHADGVIEYVGRLDHQVKIRGFRIELGEIEARLLEHPAVREAVVIDIEVSGIKQLAAWLVPVEGAGDPDGLRVELRAHLKAGLPEYMVPGHLVWLEKMPQTPNGKLDRKALPKPDGSQAQVGYEAPRNERERQLAQIWAEVLKVERVGLKDNFFALGGHSLLVITLVSRLREAFSTQLSLHDFLLLDTFEDLADFLGAGETRVKNPVVSMNISASTRAPLFCLPPGGGGTYAYYPLAGHLGVQRSVLGVVNKSYVVPGWQETSWDDMVAYYVEQIRKVRPVGPYNLLGWSLGGALAIEVAHALEATGETVGFLGLVDTYLPQGERLLAVDDEEPEAGPWDGLVKSLLAFAPGIGETVVLGLIEEATARFADPKEAADWVMVQVAERSGTDIDALRAIHRDIGVQAEIASGYRLLSANMALGQAFRLKPLKVQPHCWWAGASRSAEQVELAEEVLKAGCGLEQVWSLMLEGQKHDDVILAPALLNSLAFELERAD</sequence>
<name>A0ABU7HYR4_9PSED</name>
<dbReference type="PROSITE" id="PS50075">
    <property type="entry name" value="CARRIER"/>
    <property type="match status" value="1"/>
</dbReference>
<reference evidence="5 6" key="1">
    <citation type="submission" date="2024-01" db="EMBL/GenBank/DDBJ databases">
        <title>Unpublished Manusciprt.</title>
        <authorList>
            <person name="Duman M."/>
            <person name="Valdes E.G."/>
            <person name="Ajmi N."/>
            <person name="Altun S."/>
            <person name="Saticioglu I.B."/>
        </authorList>
    </citation>
    <scope>NUCLEOTIDE SEQUENCE [LARGE SCALE GENOMIC DNA]</scope>
    <source>
        <strain evidence="5 6">148P</strain>
    </source>
</reference>
<gene>
    <name evidence="5" type="ORF">V0R50_25520</name>
</gene>
<evidence type="ECO:0000259" key="4">
    <source>
        <dbReference type="PROSITE" id="PS50075"/>
    </source>
</evidence>
<dbReference type="Gene3D" id="3.40.50.1820">
    <property type="entry name" value="alpha/beta hydrolase"/>
    <property type="match status" value="1"/>
</dbReference>
<dbReference type="InterPro" id="IPR010071">
    <property type="entry name" value="AA_adenyl_dom"/>
</dbReference>
<dbReference type="Gene3D" id="3.30.559.30">
    <property type="entry name" value="Nonribosomal peptide synthetase, condensation domain"/>
    <property type="match status" value="1"/>
</dbReference>
<dbReference type="Pfam" id="PF00668">
    <property type="entry name" value="Condensation"/>
    <property type="match status" value="1"/>
</dbReference>
<evidence type="ECO:0000256" key="2">
    <source>
        <dbReference type="ARBA" id="ARBA00022450"/>
    </source>
</evidence>
<dbReference type="Gene3D" id="3.30.300.30">
    <property type="match status" value="1"/>
</dbReference>
<dbReference type="InterPro" id="IPR025110">
    <property type="entry name" value="AMP-bd_C"/>
</dbReference>
<dbReference type="EMBL" id="JAZDQJ010000040">
    <property type="protein sequence ID" value="MEE1936599.1"/>
    <property type="molecule type" value="Genomic_DNA"/>
</dbReference>
<keyword evidence="6" id="KW-1185">Reference proteome</keyword>
<dbReference type="InterPro" id="IPR001031">
    <property type="entry name" value="Thioesterase"/>
</dbReference>
<evidence type="ECO:0000313" key="5">
    <source>
        <dbReference type="EMBL" id="MEE1936599.1"/>
    </source>
</evidence>
<dbReference type="InterPro" id="IPR029058">
    <property type="entry name" value="AB_hydrolase_fold"/>
</dbReference>
<dbReference type="InterPro" id="IPR045851">
    <property type="entry name" value="AMP-bd_C_sf"/>
</dbReference>
<dbReference type="Pfam" id="PF00550">
    <property type="entry name" value="PP-binding"/>
    <property type="match status" value="1"/>
</dbReference>
<keyword evidence="2" id="KW-0596">Phosphopantetheine</keyword>
<dbReference type="Pfam" id="PF00975">
    <property type="entry name" value="Thioesterase"/>
    <property type="match status" value="1"/>
</dbReference>
<evidence type="ECO:0000313" key="6">
    <source>
        <dbReference type="Proteomes" id="UP001335100"/>
    </source>
</evidence>
<dbReference type="Proteomes" id="UP001335100">
    <property type="component" value="Unassembled WGS sequence"/>
</dbReference>
<dbReference type="InterPro" id="IPR036736">
    <property type="entry name" value="ACP-like_sf"/>
</dbReference>
<dbReference type="SUPFAM" id="SSF53474">
    <property type="entry name" value="alpha/beta-Hydrolases"/>
    <property type="match status" value="1"/>
</dbReference>
<dbReference type="SUPFAM" id="SSF52777">
    <property type="entry name" value="CoA-dependent acyltransferases"/>
    <property type="match status" value="2"/>
</dbReference>
<dbReference type="CDD" id="cd12116">
    <property type="entry name" value="A_NRPS_Ta1_like"/>
    <property type="match status" value="1"/>
</dbReference>
<dbReference type="Gene3D" id="3.40.50.980">
    <property type="match status" value="2"/>
</dbReference>
<feature type="domain" description="Carrier" evidence="4">
    <location>
        <begin position="1003"/>
        <end position="1078"/>
    </location>
</feature>
<evidence type="ECO:0000256" key="1">
    <source>
        <dbReference type="ARBA" id="ARBA00001957"/>
    </source>
</evidence>
<dbReference type="Pfam" id="PF00501">
    <property type="entry name" value="AMP-binding"/>
    <property type="match status" value="1"/>
</dbReference>
<dbReference type="InterPro" id="IPR020802">
    <property type="entry name" value="TesA-like"/>
</dbReference>
<dbReference type="PANTHER" id="PTHR45527">
    <property type="entry name" value="NONRIBOSOMAL PEPTIDE SYNTHETASE"/>
    <property type="match status" value="1"/>
</dbReference>
<accession>A0ABU7HYR4</accession>
<dbReference type="SUPFAM" id="SSF47336">
    <property type="entry name" value="ACP-like"/>
    <property type="match status" value="1"/>
</dbReference>
<dbReference type="NCBIfam" id="TIGR01733">
    <property type="entry name" value="AA-adenyl-dom"/>
    <property type="match status" value="1"/>
</dbReference>
<dbReference type="SMART" id="SM00824">
    <property type="entry name" value="PKS_TE"/>
    <property type="match status" value="1"/>
</dbReference>
<comment type="cofactor">
    <cofactor evidence="1">
        <name>pantetheine 4'-phosphate</name>
        <dbReference type="ChEBI" id="CHEBI:47942"/>
    </cofactor>
</comment>
<dbReference type="SUPFAM" id="SSF56801">
    <property type="entry name" value="Acetyl-CoA synthetase-like"/>
    <property type="match status" value="1"/>
</dbReference>
<dbReference type="InterPro" id="IPR006162">
    <property type="entry name" value="Ppantetheine_attach_site"/>
</dbReference>
<dbReference type="PROSITE" id="PS00012">
    <property type="entry name" value="PHOSPHOPANTETHEINE"/>
    <property type="match status" value="1"/>
</dbReference>
<dbReference type="InterPro" id="IPR001242">
    <property type="entry name" value="Condensation_dom"/>
</dbReference>
<dbReference type="InterPro" id="IPR023213">
    <property type="entry name" value="CAT-like_dom_sf"/>
</dbReference>
<dbReference type="InterPro" id="IPR020845">
    <property type="entry name" value="AMP-binding_CS"/>
</dbReference>
<dbReference type="Pfam" id="PF13193">
    <property type="entry name" value="AMP-binding_C"/>
    <property type="match status" value="1"/>
</dbReference>
<dbReference type="PANTHER" id="PTHR45527:SF1">
    <property type="entry name" value="FATTY ACID SYNTHASE"/>
    <property type="match status" value="1"/>
</dbReference>
<comment type="caution">
    <text evidence="5">The sequence shown here is derived from an EMBL/GenBank/DDBJ whole genome shotgun (WGS) entry which is preliminary data.</text>
</comment>
<organism evidence="5 6">
    <name type="scientific">Pseudomonas ulcerans</name>
    <dbReference type="NCBI Taxonomy" id="3115852"/>
    <lineage>
        <taxon>Bacteria</taxon>
        <taxon>Pseudomonadati</taxon>
        <taxon>Pseudomonadota</taxon>
        <taxon>Gammaproteobacteria</taxon>
        <taxon>Pseudomonadales</taxon>
        <taxon>Pseudomonadaceae</taxon>
        <taxon>Pseudomonas</taxon>
    </lineage>
</organism>
<dbReference type="Gene3D" id="2.30.38.10">
    <property type="entry name" value="Luciferase, Domain 3"/>
    <property type="match status" value="1"/>
</dbReference>
<dbReference type="CDD" id="cd19531">
    <property type="entry name" value="LCL_NRPS-like"/>
    <property type="match status" value="1"/>
</dbReference>
<evidence type="ECO:0000256" key="3">
    <source>
        <dbReference type="ARBA" id="ARBA00022553"/>
    </source>
</evidence>
<proteinExistence type="predicted"/>
<protein>
    <submittedName>
        <fullName evidence="5">Amino acid adenylation domain-containing protein</fullName>
    </submittedName>
</protein>
<keyword evidence="3" id="KW-0597">Phosphoprotein</keyword>
<dbReference type="Gene3D" id="3.30.559.10">
    <property type="entry name" value="Chloramphenicol acetyltransferase-like domain"/>
    <property type="match status" value="1"/>
</dbReference>
<dbReference type="InterPro" id="IPR000873">
    <property type="entry name" value="AMP-dep_synth/lig_dom"/>
</dbReference>
<dbReference type="InterPro" id="IPR009081">
    <property type="entry name" value="PP-bd_ACP"/>
</dbReference>
<dbReference type="PROSITE" id="PS00455">
    <property type="entry name" value="AMP_BINDING"/>
    <property type="match status" value="1"/>
</dbReference>